<dbReference type="GO" id="GO:0000329">
    <property type="term" value="C:fungal-type vacuole membrane"/>
    <property type="evidence" value="ECO:0007669"/>
    <property type="project" value="TreeGrafter"/>
</dbReference>
<dbReference type="InterPro" id="IPR005772">
    <property type="entry name" value="ATPase_V1-cplx_fsu_euk"/>
</dbReference>
<dbReference type="PANTHER" id="PTHR13861:SF2">
    <property type="entry name" value="V-TYPE PROTON ATPASE SUBUNIT F"/>
    <property type="match status" value="1"/>
</dbReference>
<evidence type="ECO:0000256" key="11">
    <source>
        <dbReference type="PIRNR" id="PIRNR015945"/>
    </source>
</evidence>
<keyword evidence="3 11" id="KW-0813">Transport</keyword>
<comment type="subunit">
    <text evidence="11">V-ATPase is a heteromultimeric enzyme made up of two complexes: the ATP-hydrolytic V1 complex and the proton translocation V0 complex.</text>
</comment>
<gene>
    <name evidence="12" type="ORF">K461DRAFT_294907</name>
</gene>
<dbReference type="InterPro" id="IPR008218">
    <property type="entry name" value="ATPase_V1-cplx_f_g_su"/>
</dbReference>
<evidence type="ECO:0000256" key="2">
    <source>
        <dbReference type="ARBA" id="ARBA00013430"/>
    </source>
</evidence>
<evidence type="ECO:0000313" key="13">
    <source>
        <dbReference type="Proteomes" id="UP000799439"/>
    </source>
</evidence>
<proteinExistence type="inferred from homology"/>
<evidence type="ECO:0000256" key="6">
    <source>
        <dbReference type="ARBA" id="ARBA00023065"/>
    </source>
</evidence>
<accession>A0A9P4MLU0</accession>
<dbReference type="InterPro" id="IPR036906">
    <property type="entry name" value="ATPase_V1_fsu_sf"/>
</dbReference>
<dbReference type="AlphaFoldDB" id="A0A9P4MLU0"/>
<evidence type="ECO:0000313" key="12">
    <source>
        <dbReference type="EMBL" id="KAF2152051.1"/>
    </source>
</evidence>
<keyword evidence="13" id="KW-1185">Reference proteome</keyword>
<evidence type="ECO:0000256" key="10">
    <source>
        <dbReference type="ARBA" id="ARBA00046254"/>
    </source>
</evidence>
<evidence type="ECO:0000256" key="5">
    <source>
        <dbReference type="ARBA" id="ARBA00022781"/>
    </source>
</evidence>
<evidence type="ECO:0000256" key="4">
    <source>
        <dbReference type="ARBA" id="ARBA00022554"/>
    </source>
</evidence>
<dbReference type="NCBIfam" id="TIGR01101">
    <property type="entry name" value="V_ATP_synt_F"/>
    <property type="match status" value="1"/>
</dbReference>
<dbReference type="Pfam" id="PF01990">
    <property type="entry name" value="ATP-synt_F"/>
    <property type="match status" value="1"/>
</dbReference>
<dbReference type="Gene3D" id="3.40.50.10580">
    <property type="entry name" value="ATPase, V1 complex, subunit F"/>
    <property type="match status" value="1"/>
</dbReference>
<evidence type="ECO:0000256" key="3">
    <source>
        <dbReference type="ARBA" id="ARBA00022448"/>
    </source>
</evidence>
<keyword evidence="6 11" id="KW-0406">Ion transport</keyword>
<evidence type="ECO:0000256" key="8">
    <source>
        <dbReference type="ARBA" id="ARBA00029427"/>
    </source>
</evidence>
<dbReference type="SUPFAM" id="SSF159468">
    <property type="entry name" value="AtpF-like"/>
    <property type="match status" value="1"/>
</dbReference>
<comment type="similarity">
    <text evidence="1 11">Belongs to the V-ATPase F subunit family.</text>
</comment>
<dbReference type="GO" id="GO:0033180">
    <property type="term" value="C:proton-transporting V-type ATPase, V1 domain"/>
    <property type="evidence" value="ECO:0007669"/>
    <property type="project" value="InterPro"/>
</dbReference>
<dbReference type="EMBL" id="ML996087">
    <property type="protein sequence ID" value="KAF2152051.1"/>
    <property type="molecule type" value="Genomic_DNA"/>
</dbReference>
<dbReference type="GO" id="GO:0046961">
    <property type="term" value="F:proton-transporting ATPase activity, rotational mechanism"/>
    <property type="evidence" value="ECO:0007669"/>
    <property type="project" value="InterPro"/>
</dbReference>
<comment type="subcellular location">
    <subcellularLocation>
        <location evidence="8">Vacuole membrane</location>
        <topology evidence="8">Peripheral membrane protein</topology>
        <orientation evidence="8">Cytoplasmic side</orientation>
    </subcellularLocation>
</comment>
<dbReference type="PIRSF" id="PIRSF015945">
    <property type="entry name" value="ATPase_V1_F_euk"/>
    <property type="match status" value="1"/>
</dbReference>
<reference evidence="12" key="1">
    <citation type="journal article" date="2020" name="Stud. Mycol.">
        <title>101 Dothideomycetes genomes: a test case for predicting lifestyles and emergence of pathogens.</title>
        <authorList>
            <person name="Haridas S."/>
            <person name="Albert R."/>
            <person name="Binder M."/>
            <person name="Bloem J."/>
            <person name="Labutti K."/>
            <person name="Salamov A."/>
            <person name="Andreopoulos B."/>
            <person name="Baker S."/>
            <person name="Barry K."/>
            <person name="Bills G."/>
            <person name="Bluhm B."/>
            <person name="Cannon C."/>
            <person name="Castanera R."/>
            <person name="Culley D."/>
            <person name="Daum C."/>
            <person name="Ezra D."/>
            <person name="Gonzalez J."/>
            <person name="Henrissat B."/>
            <person name="Kuo A."/>
            <person name="Liang C."/>
            <person name="Lipzen A."/>
            <person name="Lutzoni F."/>
            <person name="Magnuson J."/>
            <person name="Mondo S."/>
            <person name="Nolan M."/>
            <person name="Ohm R."/>
            <person name="Pangilinan J."/>
            <person name="Park H.-J."/>
            <person name="Ramirez L."/>
            <person name="Alfaro M."/>
            <person name="Sun H."/>
            <person name="Tritt A."/>
            <person name="Yoshinaga Y."/>
            <person name="Zwiers L.-H."/>
            <person name="Turgeon B."/>
            <person name="Goodwin S."/>
            <person name="Spatafora J."/>
            <person name="Crous P."/>
            <person name="Grigoriev I."/>
        </authorList>
    </citation>
    <scope>NUCLEOTIDE SEQUENCE</scope>
    <source>
        <strain evidence="12">CBS 260.36</strain>
    </source>
</reference>
<comment type="function">
    <text evidence="10 11">Subunit of the V1 complex of vacuolar(H+)-ATPase (V-ATPase), a multisubunit enzyme composed of a peripheral complex (V1) that hydrolyzes ATP and a membrane integral complex (V0) that translocates protons. V-ATPase is responsible for acidifying and maintaining the pH of intracellular compartments.</text>
</comment>
<dbReference type="PANTHER" id="PTHR13861">
    <property type="entry name" value="VACUOLAR ATP SYNTHASE SUBUNIT F"/>
    <property type="match status" value="1"/>
</dbReference>
<dbReference type="Proteomes" id="UP000799439">
    <property type="component" value="Unassembled WGS sequence"/>
</dbReference>
<keyword evidence="4" id="KW-0926">Vacuole</keyword>
<name>A0A9P4MLU0_9PEZI</name>
<dbReference type="FunFam" id="3.40.50.10580:FF:000002">
    <property type="entry name" value="V-type proton ATPase subunit F"/>
    <property type="match status" value="1"/>
</dbReference>
<sequence>MALPASAYKDRQFLAVIGDEDTVTGILLAGVGHVTEPPDSQKNYLVVDNKTETSAIEHAFESFTKERKDIAILLINQHIAEKIRSKVDAYNEAFPSLLEIPAKDHPYDPDKDSVLKRVRKLFGD</sequence>
<keyword evidence="5 11" id="KW-0375">Hydrogen ion transport</keyword>
<comment type="subunit">
    <text evidence="9">V-ATPase is a heteromultimeric enzyme composed of a peripheral catalytic V1 complex (components A to H) attached to an integral membrane V0 proton pore complex (components: a, c, c', c'', d, e, f and VOA1).</text>
</comment>
<organism evidence="12 13">
    <name type="scientific">Myriangium duriaei CBS 260.36</name>
    <dbReference type="NCBI Taxonomy" id="1168546"/>
    <lineage>
        <taxon>Eukaryota</taxon>
        <taxon>Fungi</taxon>
        <taxon>Dikarya</taxon>
        <taxon>Ascomycota</taxon>
        <taxon>Pezizomycotina</taxon>
        <taxon>Dothideomycetes</taxon>
        <taxon>Dothideomycetidae</taxon>
        <taxon>Myriangiales</taxon>
        <taxon>Myriangiaceae</taxon>
        <taxon>Myriangium</taxon>
    </lineage>
</organism>
<comment type="caution">
    <text evidence="12">The sequence shown here is derived from an EMBL/GenBank/DDBJ whole genome shotgun (WGS) entry which is preliminary data.</text>
</comment>
<dbReference type="OrthoDB" id="10261947at2759"/>
<protein>
    <recommendedName>
        <fullName evidence="2 11">V-type proton ATPase subunit F</fullName>
    </recommendedName>
</protein>
<evidence type="ECO:0000256" key="9">
    <source>
        <dbReference type="ARBA" id="ARBA00029477"/>
    </source>
</evidence>
<keyword evidence="7" id="KW-0472">Membrane</keyword>
<evidence type="ECO:0000256" key="1">
    <source>
        <dbReference type="ARBA" id="ARBA00010148"/>
    </source>
</evidence>
<evidence type="ECO:0000256" key="7">
    <source>
        <dbReference type="ARBA" id="ARBA00023136"/>
    </source>
</evidence>